<comment type="caution">
    <text evidence="1">The sequence shown here is derived from an EMBL/GenBank/DDBJ whole genome shotgun (WGS) entry which is preliminary data.</text>
</comment>
<dbReference type="Proteomes" id="UP000753802">
    <property type="component" value="Unassembled WGS sequence"/>
</dbReference>
<sequence>MKTQFPFDFILNHLPRNIIVQPAIGMFYIYWNKKIVLIARQTKKNPQHNGLWIPSSREHHASLKQEIPAITDFVFDEGQEIDSAWLLLNDQHNDFENAATTLCDLITYRDIRIGRVTQKSKLM</sequence>
<evidence type="ECO:0000313" key="1">
    <source>
        <dbReference type="EMBL" id="NCI51404.1"/>
    </source>
</evidence>
<evidence type="ECO:0008006" key="3">
    <source>
        <dbReference type="Google" id="ProtNLM"/>
    </source>
</evidence>
<accession>A0ABW9ZW91</accession>
<organism evidence="1 2">
    <name type="scientific">Sediminibacterium roseum</name>
    <dbReference type="NCBI Taxonomy" id="1978412"/>
    <lineage>
        <taxon>Bacteria</taxon>
        <taxon>Pseudomonadati</taxon>
        <taxon>Bacteroidota</taxon>
        <taxon>Chitinophagia</taxon>
        <taxon>Chitinophagales</taxon>
        <taxon>Chitinophagaceae</taxon>
        <taxon>Sediminibacterium</taxon>
    </lineage>
</organism>
<name>A0ABW9ZW91_9BACT</name>
<protein>
    <recommendedName>
        <fullName evidence="3">Nudix hydrolase domain-containing protein</fullName>
    </recommendedName>
</protein>
<dbReference type="EMBL" id="JAACJS010000015">
    <property type="protein sequence ID" value="NCI51404.1"/>
    <property type="molecule type" value="Genomic_DNA"/>
</dbReference>
<evidence type="ECO:0000313" key="2">
    <source>
        <dbReference type="Proteomes" id="UP000753802"/>
    </source>
</evidence>
<keyword evidence="2" id="KW-1185">Reference proteome</keyword>
<gene>
    <name evidence="1" type="ORF">GWC95_15855</name>
</gene>
<dbReference type="RefSeq" id="WP_161819688.1">
    <property type="nucleotide sequence ID" value="NZ_JAACJS010000015.1"/>
</dbReference>
<proteinExistence type="predicted"/>
<reference evidence="1 2" key="1">
    <citation type="submission" date="2020-01" db="EMBL/GenBank/DDBJ databases">
        <title>Genome analysis.</title>
        <authorList>
            <person name="Wu S."/>
            <person name="Wang G."/>
        </authorList>
    </citation>
    <scope>NUCLEOTIDE SEQUENCE [LARGE SCALE GENOMIC DNA]</scope>
    <source>
        <strain evidence="1 2">SYL130</strain>
    </source>
</reference>